<dbReference type="PRINTS" id="PR01870">
    <property type="entry name" value="CD2ANTIGEN"/>
</dbReference>
<sequence length="124" mass="13853">MHQFAEVLRNGTLKLYNVGRNCSGKYTVNAYNDQGVMTLNESYDLVVIDPPVVELVACTLEVSVLHCAGENVPDAEYDWRVSVLNQGHRKIRPCDKRFKKVSRSQAAQWNVASLEGKGRGICVI</sequence>
<dbReference type="EMBL" id="JAINUF010000018">
    <property type="protein sequence ID" value="KAJ8337588.1"/>
    <property type="molecule type" value="Genomic_DNA"/>
</dbReference>
<dbReference type="OrthoDB" id="8963224at2759"/>
<dbReference type="InterPro" id="IPR036179">
    <property type="entry name" value="Ig-like_dom_sf"/>
</dbReference>
<gene>
    <name evidence="1" type="ORF">SKAU_G00365540</name>
</gene>
<dbReference type="AlphaFoldDB" id="A0A9Q1IDB0"/>
<evidence type="ECO:0000313" key="1">
    <source>
        <dbReference type="EMBL" id="KAJ8337588.1"/>
    </source>
</evidence>
<organism evidence="1 2">
    <name type="scientific">Synaphobranchus kaupii</name>
    <name type="common">Kaup's arrowtooth eel</name>
    <dbReference type="NCBI Taxonomy" id="118154"/>
    <lineage>
        <taxon>Eukaryota</taxon>
        <taxon>Metazoa</taxon>
        <taxon>Chordata</taxon>
        <taxon>Craniata</taxon>
        <taxon>Vertebrata</taxon>
        <taxon>Euteleostomi</taxon>
        <taxon>Actinopterygii</taxon>
        <taxon>Neopterygii</taxon>
        <taxon>Teleostei</taxon>
        <taxon>Anguilliformes</taxon>
        <taxon>Synaphobranchidae</taxon>
        <taxon>Synaphobranchus</taxon>
    </lineage>
</organism>
<reference evidence="1" key="1">
    <citation type="journal article" date="2023" name="Science">
        <title>Genome structures resolve the early diversification of teleost fishes.</title>
        <authorList>
            <person name="Parey E."/>
            <person name="Louis A."/>
            <person name="Montfort J."/>
            <person name="Bouchez O."/>
            <person name="Roques C."/>
            <person name="Iampietro C."/>
            <person name="Lluch J."/>
            <person name="Castinel A."/>
            <person name="Donnadieu C."/>
            <person name="Desvignes T."/>
            <person name="Floi Bucao C."/>
            <person name="Jouanno E."/>
            <person name="Wen M."/>
            <person name="Mejri S."/>
            <person name="Dirks R."/>
            <person name="Jansen H."/>
            <person name="Henkel C."/>
            <person name="Chen W.J."/>
            <person name="Zahm M."/>
            <person name="Cabau C."/>
            <person name="Klopp C."/>
            <person name="Thompson A.W."/>
            <person name="Robinson-Rechavi M."/>
            <person name="Braasch I."/>
            <person name="Lecointre G."/>
            <person name="Bobe J."/>
            <person name="Postlethwait J.H."/>
            <person name="Berthelot C."/>
            <person name="Roest Crollius H."/>
            <person name="Guiguen Y."/>
        </authorList>
    </citation>
    <scope>NUCLEOTIDE SEQUENCE</scope>
    <source>
        <strain evidence="1">WJC10195</strain>
    </source>
</reference>
<protein>
    <submittedName>
        <fullName evidence="1">Uncharacterized protein</fullName>
    </submittedName>
</protein>
<name>A0A9Q1IDB0_SYNKA</name>
<keyword evidence="2" id="KW-1185">Reference proteome</keyword>
<dbReference type="Gene3D" id="2.60.40.10">
    <property type="entry name" value="Immunoglobulins"/>
    <property type="match status" value="1"/>
</dbReference>
<dbReference type="InterPro" id="IPR015632">
    <property type="entry name" value="CD2"/>
</dbReference>
<evidence type="ECO:0000313" key="2">
    <source>
        <dbReference type="Proteomes" id="UP001152622"/>
    </source>
</evidence>
<proteinExistence type="predicted"/>
<comment type="caution">
    <text evidence="1">The sequence shown here is derived from an EMBL/GenBank/DDBJ whole genome shotgun (WGS) entry which is preliminary data.</text>
</comment>
<dbReference type="Proteomes" id="UP001152622">
    <property type="component" value="Chromosome 18"/>
</dbReference>
<accession>A0A9Q1IDB0</accession>
<dbReference type="InterPro" id="IPR013783">
    <property type="entry name" value="Ig-like_fold"/>
</dbReference>
<dbReference type="SUPFAM" id="SSF48726">
    <property type="entry name" value="Immunoglobulin"/>
    <property type="match status" value="1"/>
</dbReference>